<reference evidence="1 2" key="1">
    <citation type="submission" date="2015-05" db="EMBL/GenBank/DDBJ databases">
        <title>Distinctive expansion of gene families associated with plant cell wall degradation and secondary metabolism in the genomes of grapevine trunk pathogens.</title>
        <authorList>
            <person name="Lawrence D.P."/>
            <person name="Travadon R."/>
            <person name="Rolshausen P.E."/>
            <person name="Baumgartner K."/>
        </authorList>
    </citation>
    <scope>NUCLEOTIDE SEQUENCE [LARGE SCALE GENOMIC DNA]</scope>
    <source>
        <strain evidence="1">UCRPC4</strain>
    </source>
</reference>
<comment type="caution">
    <text evidence="1">The sequence shown here is derived from an EMBL/GenBank/DDBJ whole genome shotgun (WGS) entry which is preliminary data.</text>
</comment>
<proteinExistence type="predicted"/>
<dbReference type="Proteomes" id="UP000053317">
    <property type="component" value="Unassembled WGS sequence"/>
</dbReference>
<dbReference type="EMBL" id="LCWF01000013">
    <property type="protein sequence ID" value="KKY28435.1"/>
    <property type="molecule type" value="Genomic_DNA"/>
</dbReference>
<name>A0A0G2HJA8_PHACM</name>
<gene>
    <name evidence="1" type="ORF">UCRPC4_g00602</name>
</gene>
<accession>A0A0G2HJA8</accession>
<dbReference type="OrthoDB" id="5194044at2759"/>
<keyword evidence="2" id="KW-1185">Reference proteome</keyword>
<evidence type="ECO:0000313" key="2">
    <source>
        <dbReference type="Proteomes" id="UP000053317"/>
    </source>
</evidence>
<reference evidence="1 2" key="2">
    <citation type="submission" date="2015-05" db="EMBL/GenBank/DDBJ databases">
        <authorList>
            <person name="Morales-Cruz A."/>
            <person name="Amrine K.C."/>
            <person name="Cantu D."/>
        </authorList>
    </citation>
    <scope>NUCLEOTIDE SEQUENCE [LARGE SCALE GENOMIC DNA]</scope>
    <source>
        <strain evidence="1">UCRPC4</strain>
    </source>
</reference>
<protein>
    <submittedName>
        <fullName evidence="1">Uncharacterized protein</fullName>
    </submittedName>
</protein>
<sequence>MATRYTSCKPGIANGETGPDVEADTNIYIPRQGTGSANVMYLPPQAPQYPQQASYTCYYTPYVIPAPGPPWFQVAYAQIAPAQVSTTNPHWHCFPSQPTSTGPVTNPTYGKTTAEVLRDNIALAERSGANKPREFVPYNTKPGQLLWCKELDGSFSLRTTTECMEELQPGSWFQTPEGKPFFVRRSK</sequence>
<organism evidence="1 2">
    <name type="scientific">Phaeomoniella chlamydospora</name>
    <name type="common">Phaeoacremonium chlamydosporum</name>
    <dbReference type="NCBI Taxonomy" id="158046"/>
    <lineage>
        <taxon>Eukaryota</taxon>
        <taxon>Fungi</taxon>
        <taxon>Dikarya</taxon>
        <taxon>Ascomycota</taxon>
        <taxon>Pezizomycotina</taxon>
        <taxon>Eurotiomycetes</taxon>
        <taxon>Chaetothyriomycetidae</taxon>
        <taxon>Phaeomoniellales</taxon>
        <taxon>Phaeomoniellaceae</taxon>
        <taxon>Phaeomoniella</taxon>
    </lineage>
</organism>
<dbReference type="AlphaFoldDB" id="A0A0G2HJA8"/>
<evidence type="ECO:0000313" key="1">
    <source>
        <dbReference type="EMBL" id="KKY28435.1"/>
    </source>
</evidence>